<accession>A0A0R3PLE4</accession>
<dbReference type="GO" id="GO:0016020">
    <property type="term" value="C:membrane"/>
    <property type="evidence" value="ECO:0007669"/>
    <property type="project" value="UniProtKB-SubCell"/>
</dbReference>
<comment type="subcellular location">
    <subcellularLocation>
        <location evidence="1">Membrane</location>
        <topology evidence="1">Multi-pass membrane protein</topology>
    </subcellularLocation>
</comment>
<dbReference type="Pfam" id="PF04103">
    <property type="entry name" value="CD20"/>
    <property type="match status" value="1"/>
</dbReference>
<evidence type="ECO:0000256" key="1">
    <source>
        <dbReference type="ARBA" id="ARBA00004141"/>
    </source>
</evidence>
<feature type="region of interest" description="Disordered" evidence="5">
    <location>
        <begin position="51"/>
        <end position="77"/>
    </location>
</feature>
<dbReference type="AlphaFoldDB" id="A0A0R3PLE4"/>
<feature type="transmembrane region" description="Helical" evidence="6">
    <location>
        <begin position="101"/>
        <end position="121"/>
    </location>
</feature>
<evidence type="ECO:0000256" key="5">
    <source>
        <dbReference type="SAM" id="MobiDB-lite"/>
    </source>
</evidence>
<proteinExistence type="predicted"/>
<evidence type="ECO:0000313" key="9">
    <source>
        <dbReference type="WBParaSite" id="ACOC_0000556601-mRNA-1"/>
    </source>
</evidence>
<dbReference type="OMA" id="WCYRDTS"/>
<dbReference type="EMBL" id="UYYA01003879">
    <property type="protein sequence ID" value="VDM57152.1"/>
    <property type="molecule type" value="Genomic_DNA"/>
</dbReference>
<reference evidence="7 8" key="2">
    <citation type="submission" date="2018-11" db="EMBL/GenBank/DDBJ databases">
        <authorList>
            <consortium name="Pathogen Informatics"/>
        </authorList>
    </citation>
    <scope>NUCLEOTIDE SEQUENCE [LARGE SCALE GENOMIC DNA]</scope>
    <source>
        <strain evidence="7 8">Costa Rica</strain>
    </source>
</reference>
<gene>
    <name evidence="7" type="ORF">ACOC_LOCUS5567</name>
</gene>
<name>A0A0R3PLE4_ANGCS</name>
<dbReference type="OrthoDB" id="5868512at2759"/>
<keyword evidence="3 6" id="KW-1133">Transmembrane helix</keyword>
<feature type="transmembrane region" description="Helical" evidence="6">
    <location>
        <begin position="160"/>
        <end position="181"/>
    </location>
</feature>
<evidence type="ECO:0000313" key="8">
    <source>
        <dbReference type="Proteomes" id="UP000267027"/>
    </source>
</evidence>
<dbReference type="Proteomes" id="UP000267027">
    <property type="component" value="Unassembled WGS sequence"/>
</dbReference>
<evidence type="ECO:0000313" key="7">
    <source>
        <dbReference type="EMBL" id="VDM57152.1"/>
    </source>
</evidence>
<keyword evidence="4 6" id="KW-0472">Membrane</keyword>
<organism evidence="9">
    <name type="scientific">Angiostrongylus costaricensis</name>
    <name type="common">Nematode worm</name>
    <dbReference type="NCBI Taxonomy" id="334426"/>
    <lineage>
        <taxon>Eukaryota</taxon>
        <taxon>Metazoa</taxon>
        <taxon>Ecdysozoa</taxon>
        <taxon>Nematoda</taxon>
        <taxon>Chromadorea</taxon>
        <taxon>Rhabditida</taxon>
        <taxon>Rhabditina</taxon>
        <taxon>Rhabditomorpha</taxon>
        <taxon>Strongyloidea</taxon>
        <taxon>Metastrongylidae</taxon>
        <taxon>Angiostrongylus</taxon>
    </lineage>
</organism>
<reference evidence="9" key="1">
    <citation type="submission" date="2017-02" db="UniProtKB">
        <authorList>
            <consortium name="WormBaseParasite"/>
        </authorList>
    </citation>
    <scope>IDENTIFICATION</scope>
</reference>
<dbReference type="WBParaSite" id="ACOC_0000556601-mRNA-1">
    <property type="protein sequence ID" value="ACOC_0000556601-mRNA-1"/>
    <property type="gene ID" value="ACOC_0000556601"/>
</dbReference>
<keyword evidence="8" id="KW-1185">Reference proteome</keyword>
<evidence type="ECO:0000256" key="4">
    <source>
        <dbReference type="ARBA" id="ARBA00023136"/>
    </source>
</evidence>
<feature type="transmembrane region" description="Helical" evidence="6">
    <location>
        <begin position="133"/>
        <end position="153"/>
    </location>
</feature>
<feature type="compositionally biased region" description="Pro residues" evidence="5">
    <location>
        <begin position="63"/>
        <end position="76"/>
    </location>
</feature>
<dbReference type="InterPro" id="IPR007237">
    <property type="entry name" value="CD20-like"/>
</dbReference>
<evidence type="ECO:0000256" key="6">
    <source>
        <dbReference type="SAM" id="Phobius"/>
    </source>
</evidence>
<evidence type="ECO:0000256" key="2">
    <source>
        <dbReference type="ARBA" id="ARBA00022692"/>
    </source>
</evidence>
<keyword evidence="2 6" id="KW-0812">Transmembrane</keyword>
<sequence>MFHCIITDQLSSLYFKKSLFQPLHVSSVISLSSHFDTFQNGSVPPSYSPYASGVPVRHDRPPVSAPPPPPPHPPPSSFGYEQPSYNPMWFDRFPRKENRGIFRLCLVELMLAAVILAGGVWCYRDTSEYCPYYSAIWTSVIYVANSLVGSAAAKIGTVNLYMAHLVLSLVSVMMCFVSGGISARNWFLVGTYHHPTIERDEAFCLLGQYDTTRISYIFSHMNEYDFAKCLWQLKVGVAVNSVQFVVATIEGSLLKHELTQIFGSYKD</sequence>
<evidence type="ECO:0000256" key="3">
    <source>
        <dbReference type="ARBA" id="ARBA00022989"/>
    </source>
</evidence>
<protein>
    <submittedName>
        <fullName evidence="9">Transmembrane protein</fullName>
    </submittedName>
</protein>